<dbReference type="EMBL" id="BOPO01000147">
    <property type="protein sequence ID" value="GIL31528.1"/>
    <property type="molecule type" value="Genomic_DNA"/>
</dbReference>
<dbReference type="SUPFAM" id="SSF53335">
    <property type="entry name" value="S-adenosyl-L-methionine-dependent methyltransferases"/>
    <property type="match status" value="1"/>
</dbReference>
<dbReference type="GO" id="GO:0008757">
    <property type="term" value="F:S-adenosylmethionine-dependent methyltransferase activity"/>
    <property type="evidence" value="ECO:0007669"/>
    <property type="project" value="InterPro"/>
</dbReference>
<keyword evidence="3" id="KW-0808">Transferase</keyword>
<dbReference type="InterPro" id="IPR013216">
    <property type="entry name" value="Methyltransf_11"/>
</dbReference>
<protein>
    <recommendedName>
        <fullName evidence="4">Methyltransferase type 11 domain-containing protein</fullName>
    </recommendedName>
</protein>
<feature type="domain" description="Methyltransferase type 11" evidence="4">
    <location>
        <begin position="46"/>
        <end position="139"/>
    </location>
</feature>
<evidence type="ECO:0000256" key="2">
    <source>
        <dbReference type="ARBA" id="ARBA00022603"/>
    </source>
</evidence>
<evidence type="ECO:0000259" key="4">
    <source>
        <dbReference type="Pfam" id="PF08241"/>
    </source>
</evidence>
<proteinExistence type="inferred from homology"/>
<organism evidence="5 6">
    <name type="scientific">Actinocatenispora comari</name>
    <dbReference type="NCBI Taxonomy" id="2807577"/>
    <lineage>
        <taxon>Bacteria</taxon>
        <taxon>Bacillati</taxon>
        <taxon>Actinomycetota</taxon>
        <taxon>Actinomycetes</taxon>
        <taxon>Micromonosporales</taxon>
        <taxon>Micromonosporaceae</taxon>
        <taxon>Actinocatenispora</taxon>
    </lineage>
</organism>
<dbReference type="AlphaFoldDB" id="A0A8J4AHZ5"/>
<dbReference type="CDD" id="cd02440">
    <property type="entry name" value="AdoMet_MTases"/>
    <property type="match status" value="1"/>
</dbReference>
<dbReference type="InterPro" id="IPR051052">
    <property type="entry name" value="Diverse_substrate_MTase"/>
</dbReference>
<evidence type="ECO:0000256" key="1">
    <source>
        <dbReference type="ARBA" id="ARBA00008361"/>
    </source>
</evidence>
<keyword evidence="2" id="KW-0489">Methyltransferase</keyword>
<evidence type="ECO:0000256" key="3">
    <source>
        <dbReference type="ARBA" id="ARBA00022679"/>
    </source>
</evidence>
<dbReference type="Pfam" id="PF08241">
    <property type="entry name" value="Methyltransf_11"/>
    <property type="match status" value="1"/>
</dbReference>
<reference evidence="6" key="1">
    <citation type="journal article" date="2021" name="Int. J. Syst. Evol. Microbiol.">
        <title>Actinocatenispora comari sp. nov., an endophytic actinomycete isolated from aerial parts of Comarum salesowianum.</title>
        <authorList>
            <person name="Oyunbileg N."/>
            <person name="Iizaka Y."/>
            <person name="Hamada M."/>
            <person name="Davaapurev B.O."/>
            <person name="Fukumoto A."/>
            <person name="Tsetseg B."/>
            <person name="Kato F."/>
            <person name="Tamura T."/>
            <person name="Batkhuu J."/>
            <person name="Anzai Y."/>
        </authorList>
    </citation>
    <scope>NUCLEOTIDE SEQUENCE [LARGE SCALE GENOMIC DNA]</scope>
    <source>
        <strain evidence="6">NUM-2625</strain>
    </source>
</reference>
<gene>
    <name evidence="5" type="ORF">NUM_67820</name>
</gene>
<sequence>MLKKVDYDRRQHLTYSLGRAVSDETTATWLRAFQRHSRTERPLTVLDLGSGTGRFTPALAATFGGPVYGVEPSDRMRQVAERDAAPAGVSYRPGSAEAVPLPAASCDLVLLFLSYHHVEDRPAAAREIARVLAPGGRVLLRSSFADRLPDKPWHHYFPRAREVEQAMFPSLRETIDDFAAAGLAPVAFEQVPECHDASFRGYVERLRHRASSTFEHLTEPEIAAGFAAIEAAAERELTPRPVVSDSDLLVLGRPTE</sequence>
<keyword evidence="6" id="KW-1185">Reference proteome</keyword>
<accession>A0A8J4AHZ5</accession>
<dbReference type="PANTHER" id="PTHR44942:SF4">
    <property type="entry name" value="METHYLTRANSFERASE TYPE 11 DOMAIN-CONTAINING PROTEIN"/>
    <property type="match status" value="1"/>
</dbReference>
<evidence type="ECO:0000313" key="6">
    <source>
        <dbReference type="Proteomes" id="UP000614996"/>
    </source>
</evidence>
<dbReference type="Proteomes" id="UP000614996">
    <property type="component" value="Unassembled WGS sequence"/>
</dbReference>
<dbReference type="GO" id="GO:0032259">
    <property type="term" value="P:methylation"/>
    <property type="evidence" value="ECO:0007669"/>
    <property type="project" value="UniProtKB-KW"/>
</dbReference>
<dbReference type="InterPro" id="IPR029063">
    <property type="entry name" value="SAM-dependent_MTases_sf"/>
</dbReference>
<comment type="caution">
    <text evidence="5">The sequence shown here is derived from an EMBL/GenBank/DDBJ whole genome shotgun (WGS) entry which is preliminary data.</text>
</comment>
<evidence type="ECO:0000313" key="5">
    <source>
        <dbReference type="EMBL" id="GIL31528.1"/>
    </source>
</evidence>
<dbReference type="PANTHER" id="PTHR44942">
    <property type="entry name" value="METHYLTRANSF_11 DOMAIN-CONTAINING PROTEIN"/>
    <property type="match status" value="1"/>
</dbReference>
<comment type="similarity">
    <text evidence="1">Belongs to the methyltransferase superfamily.</text>
</comment>
<dbReference type="Gene3D" id="3.40.50.150">
    <property type="entry name" value="Vaccinia Virus protein VP39"/>
    <property type="match status" value="1"/>
</dbReference>
<name>A0A8J4AHZ5_9ACTN</name>